<keyword evidence="8" id="KW-1185">Reference proteome</keyword>
<reference evidence="7 8" key="1">
    <citation type="journal article" date="2019" name="Int. J. Syst. Evol. Microbiol.">
        <title>The Global Catalogue of Microorganisms (GCM) 10K type strain sequencing project: providing services to taxonomists for standard genome sequencing and annotation.</title>
        <authorList>
            <consortium name="The Broad Institute Genomics Platform"/>
            <consortium name="The Broad Institute Genome Sequencing Center for Infectious Disease"/>
            <person name="Wu L."/>
            <person name="Ma J."/>
        </authorList>
    </citation>
    <scope>NUCLEOTIDE SEQUENCE [LARGE SCALE GENOMIC DNA]</scope>
    <source>
        <strain evidence="7 8">JCM 16002</strain>
    </source>
</reference>
<keyword evidence="5 6" id="KW-0233">DNA recombination</keyword>
<evidence type="ECO:0000256" key="5">
    <source>
        <dbReference type="ARBA" id="ARBA00023172"/>
    </source>
</evidence>
<dbReference type="EMBL" id="BAAAQG010000003">
    <property type="protein sequence ID" value="GAA1699097.1"/>
    <property type="molecule type" value="Genomic_DNA"/>
</dbReference>
<protein>
    <recommendedName>
        <fullName evidence="6">Mutator family transposase</fullName>
    </recommendedName>
</protein>
<evidence type="ECO:0000313" key="8">
    <source>
        <dbReference type="Proteomes" id="UP001500383"/>
    </source>
</evidence>
<proteinExistence type="inferred from homology"/>
<gene>
    <name evidence="7" type="ORF">GCM10009831_04170</name>
</gene>
<keyword evidence="6" id="KW-0814">Transposable element</keyword>
<name>A0ABN2I5P5_9ACTN</name>
<dbReference type="PANTHER" id="PTHR33217:SF7">
    <property type="entry name" value="TRANSPOSASE FOR INSERTION SEQUENCE ELEMENT IS1081"/>
    <property type="match status" value="1"/>
</dbReference>
<comment type="similarity">
    <text evidence="2 6">Belongs to the transposase mutator family.</text>
</comment>
<evidence type="ECO:0000256" key="1">
    <source>
        <dbReference type="ARBA" id="ARBA00002190"/>
    </source>
</evidence>
<evidence type="ECO:0000256" key="3">
    <source>
        <dbReference type="ARBA" id="ARBA00022578"/>
    </source>
</evidence>
<evidence type="ECO:0000256" key="4">
    <source>
        <dbReference type="ARBA" id="ARBA00023125"/>
    </source>
</evidence>
<evidence type="ECO:0000256" key="2">
    <source>
        <dbReference type="ARBA" id="ARBA00010961"/>
    </source>
</evidence>
<evidence type="ECO:0000256" key="6">
    <source>
        <dbReference type="RuleBase" id="RU365089"/>
    </source>
</evidence>
<organism evidence="7 8">
    <name type="scientific">Dietzia cercidiphylli</name>
    <dbReference type="NCBI Taxonomy" id="498199"/>
    <lineage>
        <taxon>Bacteria</taxon>
        <taxon>Bacillati</taxon>
        <taxon>Actinomycetota</taxon>
        <taxon>Actinomycetes</taxon>
        <taxon>Mycobacteriales</taxon>
        <taxon>Dietziaceae</taxon>
        <taxon>Dietzia</taxon>
    </lineage>
</organism>
<dbReference type="PANTHER" id="PTHR33217">
    <property type="entry name" value="TRANSPOSASE FOR INSERTION SEQUENCE ELEMENT IS1081"/>
    <property type="match status" value="1"/>
</dbReference>
<comment type="caution">
    <text evidence="7">The sequence shown here is derived from an EMBL/GenBank/DDBJ whole genome shotgun (WGS) entry which is preliminary data.</text>
</comment>
<evidence type="ECO:0000313" key="7">
    <source>
        <dbReference type="EMBL" id="GAA1699097.1"/>
    </source>
</evidence>
<sequence length="107" mass="11890">MTSPPLPAVHEQIDRLLEYTDGRLPDVADHLGDARGDLLAFTTFPDDVWRQIWSSNPTERLNRETRRRTDVVGIFPNREAIVRLIGAVLPSRPTNGPKGAATSDSKS</sequence>
<dbReference type="Pfam" id="PF00872">
    <property type="entry name" value="Transposase_mut"/>
    <property type="match status" value="1"/>
</dbReference>
<dbReference type="InterPro" id="IPR001207">
    <property type="entry name" value="Transposase_mutator"/>
</dbReference>
<keyword evidence="4 6" id="KW-0238">DNA-binding</keyword>
<keyword evidence="3 6" id="KW-0815">Transposition</keyword>
<comment type="function">
    <text evidence="1 6">Required for the transposition of the insertion element.</text>
</comment>
<dbReference type="Proteomes" id="UP001500383">
    <property type="component" value="Unassembled WGS sequence"/>
</dbReference>
<accession>A0ABN2I5P5</accession>